<dbReference type="SMART" id="SM00304">
    <property type="entry name" value="HAMP"/>
    <property type="match status" value="1"/>
</dbReference>
<dbReference type="PRINTS" id="PR00344">
    <property type="entry name" value="BCTRLSENSOR"/>
</dbReference>
<dbReference type="CDD" id="cd00082">
    <property type="entry name" value="HisKA"/>
    <property type="match status" value="1"/>
</dbReference>
<dbReference type="CDD" id="cd06225">
    <property type="entry name" value="HAMP"/>
    <property type="match status" value="1"/>
</dbReference>
<dbReference type="PROSITE" id="PS50885">
    <property type="entry name" value="HAMP"/>
    <property type="match status" value="1"/>
</dbReference>
<comment type="subcellular location">
    <subcellularLocation>
        <location evidence="4">Cell membrane</location>
        <topology evidence="4">Multi-pass membrane protein</topology>
    </subcellularLocation>
</comment>
<evidence type="ECO:0000259" key="24">
    <source>
        <dbReference type="PROSITE" id="PS50885"/>
    </source>
</evidence>
<organism evidence="25 26">
    <name type="scientific">Ramlibacter agri</name>
    <dbReference type="NCBI Taxonomy" id="2728837"/>
    <lineage>
        <taxon>Bacteria</taxon>
        <taxon>Pseudomonadati</taxon>
        <taxon>Pseudomonadota</taxon>
        <taxon>Betaproteobacteria</taxon>
        <taxon>Burkholderiales</taxon>
        <taxon>Comamonadaceae</taxon>
        <taxon>Ramlibacter</taxon>
    </lineage>
</organism>
<dbReference type="SUPFAM" id="SSF55874">
    <property type="entry name" value="ATPase domain of HSP90 chaperone/DNA topoisomerase II/histidine kinase"/>
    <property type="match status" value="1"/>
</dbReference>
<dbReference type="InterPro" id="IPR004358">
    <property type="entry name" value="Sig_transdc_His_kin-like_C"/>
</dbReference>
<evidence type="ECO:0000256" key="18">
    <source>
        <dbReference type="ARBA" id="ARBA00023211"/>
    </source>
</evidence>
<dbReference type="InterPro" id="IPR036890">
    <property type="entry name" value="HATPase_C_sf"/>
</dbReference>
<dbReference type="PANTHER" id="PTHR44936">
    <property type="entry name" value="SENSOR PROTEIN CREC"/>
    <property type="match status" value="1"/>
</dbReference>
<keyword evidence="6" id="KW-1003">Cell membrane</keyword>
<evidence type="ECO:0000256" key="16">
    <source>
        <dbReference type="ARBA" id="ARBA00023016"/>
    </source>
</evidence>
<comment type="caution">
    <text evidence="25">The sequence shown here is derived from an EMBL/GenBank/DDBJ whole genome shotgun (WGS) entry which is preliminary data.</text>
</comment>
<evidence type="ECO:0000256" key="20">
    <source>
        <dbReference type="ARBA" id="ARBA00041776"/>
    </source>
</evidence>
<keyword evidence="15" id="KW-0902">Two-component regulatory system</keyword>
<keyword evidence="14" id="KW-0904">Protein phosphatase</keyword>
<evidence type="ECO:0000256" key="15">
    <source>
        <dbReference type="ARBA" id="ARBA00023012"/>
    </source>
</evidence>
<keyword evidence="22" id="KW-1133">Transmembrane helix</keyword>
<comment type="cofactor">
    <cofactor evidence="3">
        <name>Mg(2+)</name>
        <dbReference type="ChEBI" id="CHEBI:18420"/>
    </cofactor>
</comment>
<keyword evidence="13" id="KW-0460">Magnesium</keyword>
<keyword evidence="9" id="KW-0547">Nucleotide-binding</keyword>
<evidence type="ECO:0000256" key="6">
    <source>
        <dbReference type="ARBA" id="ARBA00022475"/>
    </source>
</evidence>
<gene>
    <name evidence="25" type="ORF">HHL11_10210</name>
</gene>
<comment type="catalytic activity">
    <reaction evidence="1">
        <text>ATP + protein L-histidine = ADP + protein N-phospho-L-histidine.</text>
        <dbReference type="EC" id="2.7.13.3"/>
    </reaction>
</comment>
<evidence type="ECO:0000313" key="25">
    <source>
        <dbReference type="EMBL" id="NML44123.1"/>
    </source>
</evidence>
<evidence type="ECO:0000256" key="7">
    <source>
        <dbReference type="ARBA" id="ARBA00022553"/>
    </source>
</evidence>
<keyword evidence="7" id="KW-0597">Phosphoprotein</keyword>
<dbReference type="InterPro" id="IPR003660">
    <property type="entry name" value="HAMP_dom"/>
</dbReference>
<proteinExistence type="predicted"/>
<dbReference type="GO" id="GO:0005886">
    <property type="term" value="C:plasma membrane"/>
    <property type="evidence" value="ECO:0007669"/>
    <property type="project" value="UniProtKB-SubCell"/>
</dbReference>
<dbReference type="GO" id="GO:0004721">
    <property type="term" value="F:phosphoprotein phosphatase activity"/>
    <property type="evidence" value="ECO:0007669"/>
    <property type="project" value="UniProtKB-KW"/>
</dbReference>
<keyword evidence="22" id="KW-0812">Transmembrane</keyword>
<evidence type="ECO:0000256" key="3">
    <source>
        <dbReference type="ARBA" id="ARBA00001946"/>
    </source>
</evidence>
<evidence type="ECO:0000256" key="1">
    <source>
        <dbReference type="ARBA" id="ARBA00000085"/>
    </source>
</evidence>
<dbReference type="Proteomes" id="UP000541185">
    <property type="component" value="Unassembled WGS sequence"/>
</dbReference>
<dbReference type="InterPro" id="IPR003594">
    <property type="entry name" value="HATPase_dom"/>
</dbReference>
<comment type="cofactor">
    <cofactor evidence="2">
        <name>Mn(2+)</name>
        <dbReference type="ChEBI" id="CHEBI:29035"/>
    </cofactor>
</comment>
<keyword evidence="12" id="KW-0067">ATP-binding</keyword>
<dbReference type="InterPro" id="IPR003661">
    <property type="entry name" value="HisK_dim/P_dom"/>
</dbReference>
<dbReference type="EC" id="2.7.13.3" evidence="5"/>
<evidence type="ECO:0000313" key="26">
    <source>
        <dbReference type="Proteomes" id="UP000541185"/>
    </source>
</evidence>
<feature type="region of interest" description="Disordered" evidence="21">
    <location>
        <begin position="87"/>
        <end position="114"/>
    </location>
</feature>
<dbReference type="PROSITE" id="PS50109">
    <property type="entry name" value="HIS_KIN"/>
    <property type="match status" value="1"/>
</dbReference>
<keyword evidence="8" id="KW-0808">Transferase</keyword>
<dbReference type="Gene3D" id="3.30.565.10">
    <property type="entry name" value="Histidine kinase-like ATPase, C-terminal domain"/>
    <property type="match status" value="1"/>
</dbReference>
<dbReference type="Pfam" id="PF02518">
    <property type="entry name" value="HATPase_c"/>
    <property type="match status" value="1"/>
</dbReference>
<dbReference type="SUPFAM" id="SSF158472">
    <property type="entry name" value="HAMP domain-like"/>
    <property type="match status" value="1"/>
</dbReference>
<dbReference type="Gene3D" id="6.10.340.10">
    <property type="match status" value="1"/>
</dbReference>
<dbReference type="InterPro" id="IPR036097">
    <property type="entry name" value="HisK_dim/P_sf"/>
</dbReference>
<evidence type="ECO:0000259" key="23">
    <source>
        <dbReference type="PROSITE" id="PS50109"/>
    </source>
</evidence>
<evidence type="ECO:0000256" key="17">
    <source>
        <dbReference type="ARBA" id="ARBA00023026"/>
    </source>
</evidence>
<evidence type="ECO:0000256" key="13">
    <source>
        <dbReference type="ARBA" id="ARBA00022842"/>
    </source>
</evidence>
<protein>
    <recommendedName>
        <fullName evidence="19">Signal transduction histidine-protein kinase/phosphatase MprB</fullName>
        <ecNumber evidence="5">2.7.13.3</ecNumber>
    </recommendedName>
    <alternativeName>
        <fullName evidence="20">Mycobacterial persistence regulator B</fullName>
    </alternativeName>
</protein>
<dbReference type="RefSeq" id="WP_169418281.1">
    <property type="nucleotide sequence ID" value="NZ_JABBFX010000001.1"/>
</dbReference>
<dbReference type="PANTHER" id="PTHR44936:SF9">
    <property type="entry name" value="SENSOR PROTEIN CREC"/>
    <property type="match status" value="1"/>
</dbReference>
<accession>A0A848H6C3</accession>
<dbReference type="InterPro" id="IPR005467">
    <property type="entry name" value="His_kinase_dom"/>
</dbReference>
<dbReference type="Gene3D" id="1.10.287.130">
    <property type="match status" value="1"/>
</dbReference>
<keyword evidence="17" id="KW-0843">Virulence</keyword>
<dbReference type="SMART" id="SM00388">
    <property type="entry name" value="HisKA"/>
    <property type="match status" value="1"/>
</dbReference>
<evidence type="ECO:0000256" key="10">
    <source>
        <dbReference type="ARBA" id="ARBA00022777"/>
    </source>
</evidence>
<evidence type="ECO:0000256" key="11">
    <source>
        <dbReference type="ARBA" id="ARBA00022801"/>
    </source>
</evidence>
<evidence type="ECO:0000256" key="5">
    <source>
        <dbReference type="ARBA" id="ARBA00012438"/>
    </source>
</evidence>
<evidence type="ECO:0000256" key="4">
    <source>
        <dbReference type="ARBA" id="ARBA00004651"/>
    </source>
</evidence>
<sequence length="538" mass="58551">MRLTLQRKFFLALTLLLLLLLTLFVASSRLALQHGIGPYVAEIELSRLDWLVANLQTAYAERGNNWQFLNDDPQAWHSAQMLGGREPRFRGEFHHGGPLPQGEGPHGFGPPRDFAGLPQLPASGALPMPPASGEQPRFIHPPPWAQPQLDVLPQHYAPPPPPGIHDDPRAGPNSVYSRLALVSADGKQVLAGRAADPDAMVKRPVLVQRRIVGWLALAPLEGVGSRTDQAFLARQSTILLATGLAGLVVALLLSIFMARRWLQRLGALATGARAVADGHLDAQVPVQGNDELAQLTHDFNAMAARLHAIEQSRQQWLADVAHELRTPITAMRAEIEALQDGVRRFEPATAHRLHGQVMRLGQLVADLRLVLHETHAADQLAWTEVHPLQVLREALELMQPRLQEGRIAVQGLEQLANPGPLMRGDAPRLSQVFTNLLENTVRYTHPGGQLLLAATTEPGEPPRLVLTLDDSAPGPTESDLPRLFERFFRGDASRARASGGSGLGLAICRAIVEAHGGRIHAQLSPLGGLRITLELPLA</sequence>
<reference evidence="25 26" key="1">
    <citation type="submission" date="2020-04" db="EMBL/GenBank/DDBJ databases">
        <title>Ramlibacter sp. G-1-2-2 isolated from soil.</title>
        <authorList>
            <person name="Dahal R.H."/>
        </authorList>
    </citation>
    <scope>NUCLEOTIDE SEQUENCE [LARGE SCALE GENOMIC DNA]</scope>
    <source>
        <strain evidence="25 26">G-1-2-2</strain>
    </source>
</reference>
<keyword evidence="10" id="KW-0418">Kinase</keyword>
<feature type="transmembrane region" description="Helical" evidence="22">
    <location>
        <begin position="238"/>
        <end position="258"/>
    </location>
</feature>
<feature type="domain" description="Histidine kinase" evidence="23">
    <location>
        <begin position="319"/>
        <end position="538"/>
    </location>
</feature>
<dbReference type="Pfam" id="PF00512">
    <property type="entry name" value="HisKA"/>
    <property type="match status" value="1"/>
</dbReference>
<evidence type="ECO:0000256" key="22">
    <source>
        <dbReference type="SAM" id="Phobius"/>
    </source>
</evidence>
<feature type="domain" description="HAMP" evidence="24">
    <location>
        <begin position="259"/>
        <end position="311"/>
    </location>
</feature>
<evidence type="ECO:0000256" key="12">
    <source>
        <dbReference type="ARBA" id="ARBA00022840"/>
    </source>
</evidence>
<dbReference type="GO" id="GO:0000155">
    <property type="term" value="F:phosphorelay sensor kinase activity"/>
    <property type="evidence" value="ECO:0007669"/>
    <property type="project" value="InterPro"/>
</dbReference>
<dbReference type="AlphaFoldDB" id="A0A848H6C3"/>
<keyword evidence="18" id="KW-0464">Manganese</keyword>
<keyword evidence="26" id="KW-1185">Reference proteome</keyword>
<keyword evidence="22" id="KW-0472">Membrane</keyword>
<evidence type="ECO:0000256" key="14">
    <source>
        <dbReference type="ARBA" id="ARBA00022912"/>
    </source>
</evidence>
<evidence type="ECO:0000256" key="19">
    <source>
        <dbReference type="ARBA" id="ARBA00040454"/>
    </source>
</evidence>
<dbReference type="GO" id="GO:0005524">
    <property type="term" value="F:ATP binding"/>
    <property type="evidence" value="ECO:0007669"/>
    <property type="project" value="UniProtKB-KW"/>
</dbReference>
<keyword evidence="16" id="KW-0346">Stress response</keyword>
<dbReference type="SMART" id="SM00387">
    <property type="entry name" value="HATPase_c"/>
    <property type="match status" value="1"/>
</dbReference>
<dbReference type="EMBL" id="JABBFX010000001">
    <property type="protein sequence ID" value="NML44123.1"/>
    <property type="molecule type" value="Genomic_DNA"/>
</dbReference>
<evidence type="ECO:0000256" key="9">
    <source>
        <dbReference type="ARBA" id="ARBA00022741"/>
    </source>
</evidence>
<dbReference type="SUPFAM" id="SSF47384">
    <property type="entry name" value="Homodimeric domain of signal transducing histidine kinase"/>
    <property type="match status" value="1"/>
</dbReference>
<evidence type="ECO:0000256" key="8">
    <source>
        <dbReference type="ARBA" id="ARBA00022679"/>
    </source>
</evidence>
<dbReference type="InterPro" id="IPR050980">
    <property type="entry name" value="2C_sensor_his_kinase"/>
</dbReference>
<evidence type="ECO:0000256" key="2">
    <source>
        <dbReference type="ARBA" id="ARBA00001936"/>
    </source>
</evidence>
<evidence type="ECO:0000256" key="21">
    <source>
        <dbReference type="SAM" id="MobiDB-lite"/>
    </source>
</evidence>
<dbReference type="Pfam" id="PF00672">
    <property type="entry name" value="HAMP"/>
    <property type="match status" value="1"/>
</dbReference>
<name>A0A848H6C3_9BURK</name>
<keyword evidence="11" id="KW-0378">Hydrolase</keyword>